<evidence type="ECO:0000259" key="2">
    <source>
        <dbReference type="Pfam" id="PF20710"/>
    </source>
</evidence>
<feature type="region of interest" description="Disordered" evidence="1">
    <location>
        <begin position="65"/>
        <end position="135"/>
    </location>
</feature>
<name>A0A9K3PWV1_9STRA</name>
<evidence type="ECO:0000313" key="3">
    <source>
        <dbReference type="EMBL" id="KAG7362653.1"/>
    </source>
</evidence>
<reference evidence="3" key="2">
    <citation type="submission" date="2021-04" db="EMBL/GenBank/DDBJ databases">
        <authorList>
            <person name="Podell S."/>
        </authorList>
    </citation>
    <scope>NUCLEOTIDE SEQUENCE</scope>
    <source>
        <strain evidence="3">Hildebrandi</strain>
    </source>
</reference>
<keyword evidence="4" id="KW-1185">Reference proteome</keyword>
<feature type="compositionally biased region" description="Low complexity" evidence="1">
    <location>
        <begin position="31"/>
        <end position="44"/>
    </location>
</feature>
<feature type="region of interest" description="Disordered" evidence="1">
    <location>
        <begin position="456"/>
        <end position="484"/>
    </location>
</feature>
<dbReference type="InterPro" id="IPR049227">
    <property type="entry name" value="DUF6824"/>
</dbReference>
<protein>
    <recommendedName>
        <fullName evidence="2">DUF6824 domain-containing protein</fullName>
    </recommendedName>
</protein>
<feature type="region of interest" description="Disordered" evidence="1">
    <location>
        <begin position="18"/>
        <end position="49"/>
    </location>
</feature>
<sequence>MMNSVASLLDFAKSSAALAQSKQITEDNGVASATNTARSSSTDAYDLPEKVAAVPIPSTLTNIKKAAASTGAGPLKKRSAGDQNKPSSPKQQGSKPKKPRRAIPENKEYIPESEQPTDADVVGGRGGRSNHHAGNRPYWIKILGSRFHYRTCQSDAAKTVIAQDILNFIKLDKGGRFLNLDSKTNRWFILPDAVVLDKIKQALRDKYVPFWAKNMDIPNVPPGGASSLSMAASMLRSGHQDVNSWNTRSQVSAKLTTKPDDGNKLGFLLSASRAAAANSSTAAIPTMDDALKCKIDTLPTFGQDGVAAGTSAGDLRMPFTFSGGFPGAAGSGARNTDASLGMGMFHSVHNANLLASMASLGGGGGVSHGFGVGGNSGAPSLGGGGLPPYAAATGSLYNSIGLQSSDLDRIFDTSKMTNGARSVDLLQSLAGGNMASFASLGGVSFGLPDSLTAAAAAGGNKASSSVPSGTSSPNTSGNKKTDWNAMFKTALKKEEV</sequence>
<proteinExistence type="predicted"/>
<organism evidence="3 4">
    <name type="scientific">Nitzschia inconspicua</name>
    <dbReference type="NCBI Taxonomy" id="303405"/>
    <lineage>
        <taxon>Eukaryota</taxon>
        <taxon>Sar</taxon>
        <taxon>Stramenopiles</taxon>
        <taxon>Ochrophyta</taxon>
        <taxon>Bacillariophyta</taxon>
        <taxon>Bacillariophyceae</taxon>
        <taxon>Bacillariophycidae</taxon>
        <taxon>Bacillariales</taxon>
        <taxon>Bacillariaceae</taxon>
        <taxon>Nitzschia</taxon>
    </lineage>
</organism>
<dbReference type="Proteomes" id="UP000693970">
    <property type="component" value="Unassembled WGS sequence"/>
</dbReference>
<comment type="caution">
    <text evidence="3">The sequence shown here is derived from an EMBL/GenBank/DDBJ whole genome shotgun (WGS) entry which is preliminary data.</text>
</comment>
<gene>
    <name evidence="3" type="ORF">IV203_026013</name>
</gene>
<dbReference type="Pfam" id="PF20710">
    <property type="entry name" value="DUF6824"/>
    <property type="match status" value="1"/>
</dbReference>
<evidence type="ECO:0000256" key="1">
    <source>
        <dbReference type="SAM" id="MobiDB-lite"/>
    </source>
</evidence>
<evidence type="ECO:0000313" key="4">
    <source>
        <dbReference type="Proteomes" id="UP000693970"/>
    </source>
</evidence>
<dbReference type="AlphaFoldDB" id="A0A9K3PWV1"/>
<dbReference type="OrthoDB" id="48647at2759"/>
<feature type="compositionally biased region" description="Low complexity" evidence="1">
    <location>
        <begin position="83"/>
        <end position="94"/>
    </location>
</feature>
<feature type="compositionally biased region" description="Low complexity" evidence="1">
    <location>
        <begin position="456"/>
        <end position="478"/>
    </location>
</feature>
<accession>A0A9K3PWV1</accession>
<feature type="domain" description="DUF6824" evidence="2">
    <location>
        <begin position="120"/>
        <end position="205"/>
    </location>
</feature>
<dbReference type="EMBL" id="JAGRRH010000010">
    <property type="protein sequence ID" value="KAG7362653.1"/>
    <property type="molecule type" value="Genomic_DNA"/>
</dbReference>
<reference evidence="3" key="1">
    <citation type="journal article" date="2021" name="Sci. Rep.">
        <title>Diploid genomic architecture of Nitzschia inconspicua, an elite biomass production diatom.</title>
        <authorList>
            <person name="Oliver A."/>
            <person name="Podell S."/>
            <person name="Pinowska A."/>
            <person name="Traller J.C."/>
            <person name="Smith S.R."/>
            <person name="McClure R."/>
            <person name="Beliaev A."/>
            <person name="Bohutskyi P."/>
            <person name="Hill E.A."/>
            <person name="Rabines A."/>
            <person name="Zheng H."/>
            <person name="Allen L.Z."/>
            <person name="Kuo A."/>
            <person name="Grigoriev I.V."/>
            <person name="Allen A.E."/>
            <person name="Hazlebeck D."/>
            <person name="Allen E.E."/>
        </authorList>
    </citation>
    <scope>NUCLEOTIDE SEQUENCE</scope>
    <source>
        <strain evidence="3">Hildebrandi</strain>
    </source>
</reference>